<dbReference type="EMBL" id="JASPKY010000271">
    <property type="protein sequence ID" value="KAK9711873.1"/>
    <property type="molecule type" value="Genomic_DNA"/>
</dbReference>
<proteinExistence type="predicted"/>
<sequence length="166" mass="19013">MGPESILQKNEEDLLVDWIVTVAKVGFPITNPELLDSVQHLIQELQHENPCSGNRPDKTWFRAFLKHHPNIGVRIAQNLTASRAAVRKETLMGWYEEIENYLRQNNYYEVLEDLHSVFNADESAFFLNPKGNHFLTLKGEKTVYQQLNCDEKECLTVLITGNAAEG</sequence>
<accession>A0AAW1K3K8</accession>
<organism evidence="3 4">
    <name type="scientific">Popillia japonica</name>
    <name type="common">Japanese beetle</name>
    <dbReference type="NCBI Taxonomy" id="7064"/>
    <lineage>
        <taxon>Eukaryota</taxon>
        <taxon>Metazoa</taxon>
        <taxon>Ecdysozoa</taxon>
        <taxon>Arthropoda</taxon>
        <taxon>Hexapoda</taxon>
        <taxon>Insecta</taxon>
        <taxon>Pterygota</taxon>
        <taxon>Neoptera</taxon>
        <taxon>Endopterygota</taxon>
        <taxon>Coleoptera</taxon>
        <taxon>Polyphaga</taxon>
        <taxon>Scarabaeiformia</taxon>
        <taxon>Scarabaeidae</taxon>
        <taxon>Rutelinae</taxon>
        <taxon>Popillia</taxon>
    </lineage>
</organism>
<name>A0AAW1K3K8_POPJA</name>
<gene>
    <name evidence="3" type="ORF">QE152_g25203</name>
</gene>
<keyword evidence="1 3" id="KW-0238">DNA-binding</keyword>
<dbReference type="InterPro" id="IPR006600">
    <property type="entry name" value="HTH_CenpB_DNA-bd_dom"/>
</dbReference>
<reference evidence="3 4" key="1">
    <citation type="journal article" date="2024" name="BMC Genomics">
        <title>De novo assembly and annotation of Popillia japonica's genome with initial clues to its potential as an invasive pest.</title>
        <authorList>
            <person name="Cucini C."/>
            <person name="Boschi S."/>
            <person name="Funari R."/>
            <person name="Cardaioli E."/>
            <person name="Iannotti N."/>
            <person name="Marturano G."/>
            <person name="Paoli F."/>
            <person name="Bruttini M."/>
            <person name="Carapelli A."/>
            <person name="Frati F."/>
            <person name="Nardi F."/>
        </authorList>
    </citation>
    <scope>NUCLEOTIDE SEQUENCE [LARGE SCALE GENOMIC DNA]</scope>
    <source>
        <strain evidence="3">DMR45628</strain>
    </source>
</reference>
<evidence type="ECO:0000313" key="3">
    <source>
        <dbReference type="EMBL" id="KAK9711873.1"/>
    </source>
</evidence>
<keyword evidence="4" id="KW-1185">Reference proteome</keyword>
<evidence type="ECO:0000259" key="2">
    <source>
        <dbReference type="PROSITE" id="PS51253"/>
    </source>
</evidence>
<dbReference type="GO" id="GO:0003677">
    <property type="term" value="F:DNA binding"/>
    <property type="evidence" value="ECO:0007669"/>
    <property type="project" value="UniProtKB-KW"/>
</dbReference>
<dbReference type="AlphaFoldDB" id="A0AAW1K3K8"/>
<dbReference type="PROSITE" id="PS51253">
    <property type="entry name" value="HTH_CENPB"/>
    <property type="match status" value="1"/>
</dbReference>
<dbReference type="Proteomes" id="UP001458880">
    <property type="component" value="Unassembled WGS sequence"/>
</dbReference>
<feature type="domain" description="HTH CENPB-type" evidence="2">
    <location>
        <begin position="1"/>
        <end position="74"/>
    </location>
</feature>
<evidence type="ECO:0000256" key="1">
    <source>
        <dbReference type="ARBA" id="ARBA00023125"/>
    </source>
</evidence>
<dbReference type="Pfam" id="PF03221">
    <property type="entry name" value="HTH_Tnp_Tc5"/>
    <property type="match status" value="1"/>
</dbReference>
<protein>
    <submittedName>
        <fullName evidence="3">Tc5 transposase DNA-binding domain</fullName>
    </submittedName>
</protein>
<comment type="caution">
    <text evidence="3">The sequence shown here is derived from an EMBL/GenBank/DDBJ whole genome shotgun (WGS) entry which is preliminary data.</text>
</comment>
<evidence type="ECO:0000313" key="4">
    <source>
        <dbReference type="Proteomes" id="UP001458880"/>
    </source>
</evidence>